<dbReference type="EMBL" id="JAGTXO010000001">
    <property type="protein sequence ID" value="KAG8470412.1"/>
    <property type="molecule type" value="Genomic_DNA"/>
</dbReference>
<protein>
    <submittedName>
        <fullName evidence="2">Uncharacterized protein</fullName>
    </submittedName>
</protein>
<gene>
    <name evidence="2" type="ORF">KFE25_008833</name>
</gene>
<reference evidence="2" key="1">
    <citation type="submission" date="2021-05" db="EMBL/GenBank/DDBJ databases">
        <title>The genome of the haptophyte Pavlova lutheri (Diacronema luteri, Pavlovales) - a model for lipid biosynthesis in eukaryotic algae.</title>
        <authorList>
            <person name="Hulatt C.J."/>
            <person name="Posewitz M.C."/>
        </authorList>
    </citation>
    <scope>NUCLEOTIDE SEQUENCE</scope>
    <source>
        <strain evidence="2">NIVA-4/92</strain>
    </source>
</reference>
<accession>A0A8J5XX97</accession>
<comment type="caution">
    <text evidence="2">The sequence shown here is derived from an EMBL/GenBank/DDBJ whole genome shotgun (WGS) entry which is preliminary data.</text>
</comment>
<feature type="region of interest" description="Disordered" evidence="1">
    <location>
        <begin position="489"/>
        <end position="509"/>
    </location>
</feature>
<dbReference type="OrthoDB" id="48787at2759"/>
<organism evidence="2 3">
    <name type="scientific">Diacronema lutheri</name>
    <name type="common">Unicellular marine alga</name>
    <name type="synonym">Monochrysis lutheri</name>
    <dbReference type="NCBI Taxonomy" id="2081491"/>
    <lineage>
        <taxon>Eukaryota</taxon>
        <taxon>Haptista</taxon>
        <taxon>Haptophyta</taxon>
        <taxon>Pavlovophyceae</taxon>
        <taxon>Pavlovales</taxon>
        <taxon>Pavlovaceae</taxon>
        <taxon>Diacronema</taxon>
    </lineage>
</organism>
<evidence type="ECO:0000256" key="1">
    <source>
        <dbReference type="SAM" id="MobiDB-lite"/>
    </source>
</evidence>
<evidence type="ECO:0000313" key="3">
    <source>
        <dbReference type="Proteomes" id="UP000751190"/>
    </source>
</evidence>
<name>A0A8J5XX97_DIALT</name>
<proteinExistence type="predicted"/>
<evidence type="ECO:0000313" key="2">
    <source>
        <dbReference type="EMBL" id="KAG8470412.1"/>
    </source>
</evidence>
<sequence>MALLSAGSVRGTMTCLSARHWALSPAVGLALAQDAGLWANLRAASEDRTDGLSRLLRALYWAPCAEAPIRRTRNESLPAAHLTPELLGHVAGLGMLTRASDDAIHTRLRELGVSQLARSTGVSIARFVRLSLEFRAAAAPGGHAAELAQHIVHPAYALASTFAWELCSDREQLLRYLLALREYAPDLLADDRLSGCAVRRAEWLQSELSASELVAVEPLGDAARTLLASPDWESLPPAELHRAADAFELLAAASCSTGDAVGPPAVQQARYGFRGQPARADCVEVVLRQLLDWLLWCPTRGGFDLRRLPPNALPQVRAFWEAQAQGGSGSAAEREAALGQRWFDVCARLRPCAFLAGSAERGGAYELAPTLANLTAALSALLGVRLGSVRDLEALPRLVSAPMAPISVHVDRTWADREGFTLRLAERQLSVVLKEISNHAFVTHAKSKRAHLARAALLVGASWRDGGLRAGPLWCVASRLVPPDVLLHASGDRAGEPATTNAPRTRGSRAATHMAVLSCRLTDGDIIASALARECEHVERSHAHRDEQQPCSSWGGSAGLVPMLAVGACRHASLSAPHAQATMRSASWLARAVRALPEADAAALVRHVAAAPPLAALVAIHSGDSTLLASACRSLSTADVARLLWPAMMVRRRRDGSNGAMELHAQAASSRWVLAAVVLAAAGTRVLRAAHSCVAPFGANKARDDRPSRAEAER</sequence>
<dbReference type="AlphaFoldDB" id="A0A8J5XX97"/>
<dbReference type="Proteomes" id="UP000751190">
    <property type="component" value="Unassembled WGS sequence"/>
</dbReference>
<keyword evidence="3" id="KW-1185">Reference proteome</keyword>